<sequence>MFWSCEIKQGHNYTIPDIKGTIEDEDLEPGVLVLTSMQLSESTVSEKVKVMVQEYENEFQIASLSSNCCSHKVKLQFEQGDRACFSIIGKGSVILSGYWEDPPAEFDFDPYNPNEGFPTIDQENTLQNQLESDSDSEMGANDLLKNTIQGMAVNENEEMSEESEEVEDLSAHEHPGSNSSSSEDKPNPLSVMFKKKNK</sequence>
<dbReference type="Pfam" id="PF17800">
    <property type="entry name" value="NPL"/>
    <property type="match status" value="1"/>
</dbReference>
<dbReference type="EMBL" id="CAMPGE010022193">
    <property type="protein sequence ID" value="CAI2380251.1"/>
    <property type="molecule type" value="Genomic_DNA"/>
</dbReference>
<dbReference type="InterPro" id="IPR041232">
    <property type="entry name" value="NPL"/>
</dbReference>
<proteinExistence type="predicted"/>
<evidence type="ECO:0000256" key="1">
    <source>
        <dbReference type="SAM" id="MobiDB-lite"/>
    </source>
</evidence>
<dbReference type="Gene3D" id="2.60.120.340">
    <property type="entry name" value="Nucleoplasmin core domain"/>
    <property type="match status" value="1"/>
</dbReference>
<evidence type="ECO:0000259" key="2">
    <source>
        <dbReference type="Pfam" id="PF17800"/>
    </source>
</evidence>
<dbReference type="Proteomes" id="UP001295684">
    <property type="component" value="Unassembled WGS sequence"/>
</dbReference>
<reference evidence="3" key="1">
    <citation type="submission" date="2023-07" db="EMBL/GenBank/DDBJ databases">
        <authorList>
            <consortium name="AG Swart"/>
            <person name="Singh M."/>
            <person name="Singh A."/>
            <person name="Seah K."/>
            <person name="Emmerich C."/>
        </authorList>
    </citation>
    <scope>NUCLEOTIDE SEQUENCE</scope>
    <source>
        <strain evidence="3">DP1</strain>
    </source>
</reference>
<feature type="domain" description="Nucleoplasmin-like" evidence="2">
    <location>
        <begin position="2"/>
        <end position="99"/>
    </location>
</feature>
<name>A0AAD1XXB0_EUPCR</name>
<comment type="caution">
    <text evidence="3">The sequence shown here is derived from an EMBL/GenBank/DDBJ whole genome shotgun (WGS) entry which is preliminary data.</text>
</comment>
<dbReference type="AlphaFoldDB" id="A0AAD1XXB0"/>
<accession>A0AAD1XXB0</accession>
<keyword evidence="4" id="KW-1185">Reference proteome</keyword>
<feature type="compositionally biased region" description="Acidic residues" evidence="1">
    <location>
        <begin position="155"/>
        <end position="168"/>
    </location>
</feature>
<evidence type="ECO:0000313" key="3">
    <source>
        <dbReference type="EMBL" id="CAI2380251.1"/>
    </source>
</evidence>
<evidence type="ECO:0000313" key="4">
    <source>
        <dbReference type="Proteomes" id="UP001295684"/>
    </source>
</evidence>
<protein>
    <recommendedName>
        <fullName evidence="2">Nucleoplasmin-like domain-containing protein</fullName>
    </recommendedName>
</protein>
<organism evidence="3 4">
    <name type="scientific">Euplotes crassus</name>
    <dbReference type="NCBI Taxonomy" id="5936"/>
    <lineage>
        <taxon>Eukaryota</taxon>
        <taxon>Sar</taxon>
        <taxon>Alveolata</taxon>
        <taxon>Ciliophora</taxon>
        <taxon>Intramacronucleata</taxon>
        <taxon>Spirotrichea</taxon>
        <taxon>Hypotrichia</taxon>
        <taxon>Euplotida</taxon>
        <taxon>Euplotidae</taxon>
        <taxon>Moneuplotes</taxon>
    </lineage>
</organism>
<feature type="region of interest" description="Disordered" evidence="1">
    <location>
        <begin position="145"/>
        <end position="198"/>
    </location>
</feature>
<gene>
    <name evidence="3" type="ORF">ECRASSUSDP1_LOCUS21683</name>
</gene>